<evidence type="ECO:0000259" key="3">
    <source>
        <dbReference type="Pfam" id="PF13400"/>
    </source>
</evidence>
<dbReference type="InterPro" id="IPR028087">
    <property type="entry name" value="Tad_N"/>
</dbReference>
<dbReference type="AlphaFoldDB" id="A0A5B2VHA1"/>
<dbReference type="Proteomes" id="UP000323142">
    <property type="component" value="Unassembled WGS sequence"/>
</dbReference>
<dbReference type="EMBL" id="VUOA01000017">
    <property type="protein sequence ID" value="KAA2237860.1"/>
    <property type="molecule type" value="Genomic_DNA"/>
</dbReference>
<dbReference type="Pfam" id="PF13400">
    <property type="entry name" value="Tad"/>
    <property type="match status" value="1"/>
</dbReference>
<feature type="region of interest" description="Disordered" evidence="1">
    <location>
        <begin position="88"/>
        <end position="107"/>
    </location>
</feature>
<evidence type="ECO:0000313" key="4">
    <source>
        <dbReference type="EMBL" id="KAA2237860.1"/>
    </source>
</evidence>
<keyword evidence="2" id="KW-0812">Transmembrane</keyword>
<dbReference type="OrthoDB" id="7418984at2"/>
<evidence type="ECO:0000256" key="1">
    <source>
        <dbReference type="SAM" id="MobiDB-lite"/>
    </source>
</evidence>
<evidence type="ECO:0000313" key="5">
    <source>
        <dbReference type="Proteomes" id="UP000323142"/>
    </source>
</evidence>
<feature type="transmembrane region" description="Helical" evidence="2">
    <location>
        <begin position="30"/>
        <end position="51"/>
    </location>
</feature>
<feature type="compositionally biased region" description="Pro residues" evidence="1">
    <location>
        <begin position="91"/>
        <end position="107"/>
    </location>
</feature>
<feature type="domain" description="Putative Flp pilus-assembly TadG-like N-terminal" evidence="3">
    <location>
        <begin position="28"/>
        <end position="72"/>
    </location>
</feature>
<organism evidence="4 5">
    <name type="scientific">Salinarimonas soli</name>
    <dbReference type="NCBI Taxonomy" id="1638099"/>
    <lineage>
        <taxon>Bacteria</taxon>
        <taxon>Pseudomonadati</taxon>
        <taxon>Pseudomonadota</taxon>
        <taxon>Alphaproteobacteria</taxon>
        <taxon>Hyphomicrobiales</taxon>
        <taxon>Salinarimonadaceae</taxon>
        <taxon>Salinarimonas</taxon>
    </lineage>
</organism>
<accession>A0A5B2VHA1</accession>
<reference evidence="4 5" key="2">
    <citation type="submission" date="2019-09" db="EMBL/GenBank/DDBJ databases">
        <authorList>
            <person name="Jin C."/>
        </authorList>
    </citation>
    <scope>NUCLEOTIDE SEQUENCE [LARGE SCALE GENOMIC DNA]</scope>
    <source>
        <strain evidence="4 5">BN140002</strain>
    </source>
</reference>
<protein>
    <recommendedName>
        <fullName evidence="3">Putative Flp pilus-assembly TadG-like N-terminal domain-containing protein</fullName>
    </recommendedName>
</protein>
<keyword evidence="5" id="KW-1185">Reference proteome</keyword>
<comment type="caution">
    <text evidence="4">The sequence shown here is derived from an EMBL/GenBank/DDBJ whole genome shotgun (WGS) entry which is preliminary data.</text>
</comment>
<proteinExistence type="predicted"/>
<sequence>MQCALAISADCGGAQMISPLRFVREDDGNVAVVFALALIPMAGMVGAALDYSRLSSEQARLQALADRAAIAASLAPDTSDTQRIAVASSFFPPPPPPTPGAPTPDPAKPTLAVAVDGAKVTITTTSPVKPAVMGLMGMDYMQARVSTSAVQITTGRPVCVLALHPTARDAISFAGNTTFVADGCAIHANSTSGSAVSSQGSAVAKAWSFCAVGGVSGSNFTVTSPTAGGPKGGCFRQKDPFKNLAAPSIGVCTNQTTNVSVQPNQNKTLDPGTYCGGIDLKGTVTLRAGTYVIKGGTLSIASQANVTGEGVTFYLTDTGASFDINGGGTVKLEAPASGDYRNMLIIQNPASNAGATNKLNGNASMTVKGAIYTPTQTVAVTGTGGFGSTGTFMPLVASMISFSGNSTTRADTAANPTKEPLPLSEMGARLTN</sequence>
<keyword evidence="2" id="KW-0472">Membrane</keyword>
<gene>
    <name evidence="4" type="ORF">F0L46_07635</name>
</gene>
<reference evidence="4 5" key="1">
    <citation type="submission" date="2019-09" db="EMBL/GenBank/DDBJ databases">
        <title>Salinarimonas rosea gen. nov., sp. nov., a new member of the a-2 subgroup of the Proteobacteria.</title>
        <authorList>
            <person name="Liu J."/>
        </authorList>
    </citation>
    <scope>NUCLEOTIDE SEQUENCE [LARGE SCALE GENOMIC DNA]</scope>
    <source>
        <strain evidence="4 5">BN140002</strain>
    </source>
</reference>
<evidence type="ECO:0000256" key="2">
    <source>
        <dbReference type="SAM" id="Phobius"/>
    </source>
</evidence>
<feature type="region of interest" description="Disordered" evidence="1">
    <location>
        <begin position="406"/>
        <end position="432"/>
    </location>
</feature>
<name>A0A5B2VHA1_9HYPH</name>
<keyword evidence="2" id="KW-1133">Transmembrane helix</keyword>